<dbReference type="EMBL" id="NXID01000082">
    <property type="protein sequence ID" value="RXK12373.1"/>
    <property type="molecule type" value="Genomic_DNA"/>
</dbReference>
<accession>A0AAX2ABL7</accession>
<dbReference type="KEGG" id="amyt:AMYT_0876"/>
<keyword evidence="3" id="KW-1185">Reference proteome</keyword>
<dbReference type="RefSeq" id="WP_114841339.1">
    <property type="nucleotide sequence ID" value="NZ_CP031219.1"/>
</dbReference>
<feature type="transmembrane region" description="Helical" evidence="1">
    <location>
        <begin position="6"/>
        <end position="26"/>
    </location>
</feature>
<feature type="transmembrane region" description="Helical" evidence="1">
    <location>
        <begin position="334"/>
        <end position="354"/>
    </location>
</feature>
<feature type="transmembrane region" description="Helical" evidence="1">
    <location>
        <begin position="126"/>
        <end position="145"/>
    </location>
</feature>
<gene>
    <name evidence="2" type="ORF">CP985_14480</name>
</gene>
<organism evidence="2 3">
    <name type="scientific">Malaciobacter mytili LMG 24559</name>
    <dbReference type="NCBI Taxonomy" id="1032238"/>
    <lineage>
        <taxon>Bacteria</taxon>
        <taxon>Pseudomonadati</taxon>
        <taxon>Campylobacterota</taxon>
        <taxon>Epsilonproteobacteria</taxon>
        <taxon>Campylobacterales</taxon>
        <taxon>Arcobacteraceae</taxon>
        <taxon>Malaciobacter</taxon>
    </lineage>
</organism>
<feature type="transmembrane region" description="Helical" evidence="1">
    <location>
        <begin position="255"/>
        <end position="273"/>
    </location>
</feature>
<comment type="caution">
    <text evidence="2">The sequence shown here is derived from an EMBL/GenBank/DDBJ whole genome shotgun (WGS) entry which is preliminary data.</text>
</comment>
<keyword evidence="1" id="KW-1133">Transmembrane helix</keyword>
<proteinExistence type="predicted"/>
<feature type="transmembrane region" description="Helical" evidence="1">
    <location>
        <begin position="152"/>
        <end position="178"/>
    </location>
</feature>
<keyword evidence="1" id="KW-0472">Membrane</keyword>
<feature type="transmembrane region" description="Helical" evidence="1">
    <location>
        <begin position="285"/>
        <end position="305"/>
    </location>
</feature>
<feature type="transmembrane region" description="Helical" evidence="1">
    <location>
        <begin position="311"/>
        <end position="327"/>
    </location>
</feature>
<feature type="transmembrane region" description="Helical" evidence="1">
    <location>
        <begin position="360"/>
        <end position="384"/>
    </location>
</feature>
<evidence type="ECO:0008006" key="4">
    <source>
        <dbReference type="Google" id="ProtNLM"/>
    </source>
</evidence>
<dbReference type="Proteomes" id="UP000290092">
    <property type="component" value="Unassembled WGS sequence"/>
</dbReference>
<name>A0AAX2ABL7_9BACT</name>
<protein>
    <recommendedName>
        <fullName evidence="4">DUF2029 domain-containing protein</fullName>
    </recommendedName>
</protein>
<feature type="transmembrane region" description="Helical" evidence="1">
    <location>
        <begin position="198"/>
        <end position="214"/>
    </location>
</feature>
<dbReference type="AlphaFoldDB" id="A0AAX2ABL7"/>
<keyword evidence="1" id="KW-0812">Transmembrane</keyword>
<evidence type="ECO:0000313" key="2">
    <source>
        <dbReference type="EMBL" id="RXK12373.1"/>
    </source>
</evidence>
<reference evidence="2 3" key="1">
    <citation type="submission" date="2017-09" db="EMBL/GenBank/DDBJ databases">
        <title>Genomics of the genus Arcobacter.</title>
        <authorList>
            <person name="Perez-Cataluna A."/>
            <person name="Figueras M.J."/>
            <person name="Salas-Masso N."/>
        </authorList>
    </citation>
    <scope>NUCLEOTIDE SEQUENCE [LARGE SCALE GENOMIC DNA]</scope>
    <source>
        <strain evidence="2 3">CECT 7386</strain>
    </source>
</reference>
<evidence type="ECO:0000313" key="3">
    <source>
        <dbReference type="Proteomes" id="UP000290092"/>
    </source>
</evidence>
<evidence type="ECO:0000256" key="1">
    <source>
        <dbReference type="SAM" id="Phobius"/>
    </source>
</evidence>
<feature type="transmembrane region" description="Helical" evidence="1">
    <location>
        <begin position="100"/>
        <end position="120"/>
    </location>
</feature>
<sequence>MYTNLRNNLFLAGIIITFSFIILTIIHIQKDTTILNTIWNVSLIKPQFSDIRTITAYNETIALGENPYLNNIADPYNRVMNYPPFWAYFAKLTNISHSNAIFFGFFNIILLYIGFLFWSFKINNKIGISILLIICFFSPSTLLLMERGNIDMIVFFLISIGILSSNIHIFNTLILLAAFVKVFPIFSIFSNINSKKNWISIFITLFIFSIYIFAHIQDIKLMKEGTPQPTGFAYGINIIWMIIKEKFNNEIYLFFKYFSYIYVVILIFIFYKIRNINSLKITCTNETTFISFKVGAIIYITTFLLNNNWDYRLVFLIFSIPQLYTWFNSKDINIYIRILSAISIFLIVHTMWYLKINLFFSINVFIDEIFNWLLFTFLFLLLILPKKQEVSEINNETK</sequence>